<evidence type="ECO:0000256" key="3">
    <source>
        <dbReference type="ARBA" id="ARBA00022989"/>
    </source>
</evidence>
<feature type="transmembrane region" description="Helical" evidence="5">
    <location>
        <begin position="61"/>
        <end position="81"/>
    </location>
</feature>
<feature type="transmembrane region" description="Helical" evidence="5">
    <location>
        <begin position="101"/>
        <end position="122"/>
    </location>
</feature>
<evidence type="ECO:0000256" key="1">
    <source>
        <dbReference type="ARBA" id="ARBA00004141"/>
    </source>
</evidence>
<proteinExistence type="predicted"/>
<keyword evidence="3 5" id="KW-1133">Transmembrane helix</keyword>
<dbReference type="PANTHER" id="PTHR33514:SF13">
    <property type="entry name" value="PROTEIN ABCI12, CHLOROPLASTIC"/>
    <property type="match status" value="1"/>
</dbReference>
<dbReference type="Proteomes" id="UP000664357">
    <property type="component" value="Unassembled WGS sequence"/>
</dbReference>
<evidence type="ECO:0000313" key="6">
    <source>
        <dbReference type="EMBL" id="MEO1772486.1"/>
    </source>
</evidence>
<comment type="subcellular location">
    <subcellularLocation>
        <location evidence="1">Membrane</location>
        <topology evidence="1">Multi-pass membrane protein</topology>
    </subcellularLocation>
</comment>
<evidence type="ECO:0000313" key="7">
    <source>
        <dbReference type="Proteomes" id="UP000664357"/>
    </source>
</evidence>
<accession>A0ABV0EV00</accession>
<evidence type="ECO:0008006" key="8">
    <source>
        <dbReference type="Google" id="ProtNLM"/>
    </source>
</evidence>
<organism evidence="6 7">
    <name type="scientific">Candidatus Enterococcus ferrettii</name>
    <dbReference type="NCBI Taxonomy" id="2815324"/>
    <lineage>
        <taxon>Bacteria</taxon>
        <taxon>Bacillati</taxon>
        <taxon>Bacillota</taxon>
        <taxon>Bacilli</taxon>
        <taxon>Lactobacillales</taxon>
        <taxon>Enterococcaceae</taxon>
        <taxon>Enterococcus</taxon>
    </lineage>
</organism>
<dbReference type="PROSITE" id="PS51257">
    <property type="entry name" value="PROKAR_LIPOPROTEIN"/>
    <property type="match status" value="1"/>
</dbReference>
<dbReference type="PANTHER" id="PTHR33514">
    <property type="entry name" value="PROTEIN ABCI12, CHLOROPLASTIC"/>
    <property type="match status" value="1"/>
</dbReference>
<keyword evidence="4 5" id="KW-0472">Membrane</keyword>
<reference evidence="6 7" key="1">
    <citation type="submission" date="2024-02" db="EMBL/GenBank/DDBJ databases">
        <title>The Genome Sequence of Enterococcus sp. DIV0159.</title>
        <authorList>
            <person name="Earl A."/>
            <person name="Manson A."/>
            <person name="Gilmore M."/>
            <person name="Sanders J."/>
            <person name="Shea T."/>
            <person name="Howe W."/>
            <person name="Livny J."/>
            <person name="Cuomo C."/>
            <person name="Neafsey D."/>
            <person name="Birren B."/>
        </authorList>
    </citation>
    <scope>NUCLEOTIDE SEQUENCE [LARGE SCALE GENOMIC DNA]</scope>
    <source>
        <strain evidence="6 7">665A</strain>
    </source>
</reference>
<protein>
    <recommendedName>
        <fullName evidence="8">Cobalt transport protein</fullName>
    </recommendedName>
</protein>
<feature type="transmembrane region" description="Helical" evidence="5">
    <location>
        <begin position="20"/>
        <end position="49"/>
    </location>
</feature>
<evidence type="ECO:0000256" key="4">
    <source>
        <dbReference type="ARBA" id="ARBA00023136"/>
    </source>
</evidence>
<keyword evidence="7" id="KW-1185">Reference proteome</keyword>
<gene>
    <name evidence="6" type="ORF">JZO67_004468</name>
</gene>
<dbReference type="CDD" id="cd16914">
    <property type="entry name" value="EcfT"/>
    <property type="match status" value="1"/>
</dbReference>
<evidence type="ECO:0000256" key="2">
    <source>
        <dbReference type="ARBA" id="ARBA00022692"/>
    </source>
</evidence>
<dbReference type="Pfam" id="PF02361">
    <property type="entry name" value="CbiQ"/>
    <property type="match status" value="1"/>
</dbReference>
<dbReference type="InterPro" id="IPR003339">
    <property type="entry name" value="ABC/ECF_trnsptr_transmembrane"/>
</dbReference>
<comment type="caution">
    <text evidence="6">The sequence shown here is derived from an EMBL/GenBank/DDBJ whole genome shotgun (WGS) entry which is preliminary data.</text>
</comment>
<keyword evidence="2 5" id="KW-0812">Transmembrane</keyword>
<name>A0ABV0EV00_9ENTE</name>
<sequence>MKMSNKIICFVKELNPVTKLILVLCLGVGCMIYPSPFLGYGILIVTSIFGGFIGMGKKISLVLLEFGVPVTFMLLFIQGLYSPKNFTIIADLGFAQVGLEGTLYALKISSTLLVFLCTFYIFMQTTKNSETVAALTQSGLNMKIGYLILASLNVVPQMQRKVKIIQEAQESRGVEVTGNFVQRAKAFFPLIGPVVLSSLTDAQERGMTLETRGFSINGVKPTSFIEVKHSNADPLLKIFSGSFIVFCILKRFFEMRG</sequence>
<evidence type="ECO:0000256" key="5">
    <source>
        <dbReference type="SAM" id="Phobius"/>
    </source>
</evidence>
<dbReference type="EMBL" id="JAFREL020000004">
    <property type="protein sequence ID" value="MEO1772486.1"/>
    <property type="molecule type" value="Genomic_DNA"/>
</dbReference>